<evidence type="ECO:0000313" key="3">
    <source>
        <dbReference type="EMBL" id="CAB9512015.1"/>
    </source>
</evidence>
<dbReference type="OrthoDB" id="421209at2759"/>
<dbReference type="SUPFAM" id="SSF52047">
    <property type="entry name" value="RNI-like"/>
    <property type="match status" value="1"/>
</dbReference>
<dbReference type="InterPro" id="IPR029071">
    <property type="entry name" value="Ubiquitin-like_domsf"/>
</dbReference>
<protein>
    <recommendedName>
        <fullName evidence="2">Ubiquitin-like domain-containing protein</fullName>
    </recommendedName>
</protein>
<dbReference type="Pfam" id="PF00240">
    <property type="entry name" value="ubiquitin"/>
    <property type="match status" value="1"/>
</dbReference>
<organism evidence="3 4">
    <name type="scientific">Seminavis robusta</name>
    <dbReference type="NCBI Taxonomy" id="568900"/>
    <lineage>
        <taxon>Eukaryota</taxon>
        <taxon>Sar</taxon>
        <taxon>Stramenopiles</taxon>
        <taxon>Ochrophyta</taxon>
        <taxon>Bacillariophyta</taxon>
        <taxon>Bacillariophyceae</taxon>
        <taxon>Bacillariophycidae</taxon>
        <taxon>Naviculales</taxon>
        <taxon>Naviculaceae</taxon>
        <taxon>Seminavis</taxon>
    </lineage>
</organism>
<dbReference type="InterPro" id="IPR000626">
    <property type="entry name" value="Ubiquitin-like_dom"/>
</dbReference>
<feature type="region of interest" description="Disordered" evidence="1">
    <location>
        <begin position="1"/>
        <end position="32"/>
    </location>
</feature>
<dbReference type="SUPFAM" id="SSF54236">
    <property type="entry name" value="Ubiquitin-like"/>
    <property type="match status" value="1"/>
</dbReference>
<evidence type="ECO:0000313" key="4">
    <source>
        <dbReference type="Proteomes" id="UP001153069"/>
    </source>
</evidence>
<dbReference type="CDD" id="cd17039">
    <property type="entry name" value="Ubl_ubiquitin_like"/>
    <property type="match status" value="1"/>
</dbReference>
<proteinExistence type="predicted"/>
<dbReference type="PROSITE" id="PS50053">
    <property type="entry name" value="UBIQUITIN_2"/>
    <property type="match status" value="1"/>
</dbReference>
<reference evidence="3" key="1">
    <citation type="submission" date="2020-06" db="EMBL/GenBank/DDBJ databases">
        <authorList>
            <consortium name="Plant Systems Biology data submission"/>
        </authorList>
    </citation>
    <scope>NUCLEOTIDE SEQUENCE</scope>
    <source>
        <strain evidence="3">D6</strain>
    </source>
</reference>
<dbReference type="Gene3D" id="3.10.20.90">
    <property type="entry name" value="Phosphatidylinositol 3-kinase Catalytic Subunit, Chain A, domain 1"/>
    <property type="match status" value="1"/>
</dbReference>
<comment type="caution">
    <text evidence="3">The sequence shown here is derived from an EMBL/GenBank/DDBJ whole genome shotgun (WGS) entry which is preliminary data.</text>
</comment>
<dbReference type="Gene3D" id="3.80.10.10">
    <property type="entry name" value="Ribonuclease Inhibitor"/>
    <property type="match status" value="1"/>
</dbReference>
<dbReference type="InterPro" id="IPR032675">
    <property type="entry name" value="LRR_dom_sf"/>
</dbReference>
<feature type="compositionally biased region" description="Basic and acidic residues" evidence="1">
    <location>
        <begin position="8"/>
        <end position="23"/>
    </location>
</feature>
<evidence type="ECO:0000256" key="1">
    <source>
        <dbReference type="SAM" id="MobiDB-lite"/>
    </source>
</evidence>
<feature type="domain" description="Ubiquitin-like" evidence="2">
    <location>
        <begin position="48"/>
        <end position="140"/>
    </location>
</feature>
<dbReference type="EMBL" id="CAICTM010000513">
    <property type="protein sequence ID" value="CAB9512015.1"/>
    <property type="molecule type" value="Genomic_DNA"/>
</dbReference>
<dbReference type="Proteomes" id="UP001153069">
    <property type="component" value="Unassembled WGS sequence"/>
</dbReference>
<name>A0A9N8E4J2_9STRA</name>
<keyword evidence="4" id="KW-1185">Reference proteome</keyword>
<accession>A0A9N8E4J2</accession>
<evidence type="ECO:0000259" key="2">
    <source>
        <dbReference type="PROSITE" id="PS50053"/>
    </source>
</evidence>
<dbReference type="AlphaFoldDB" id="A0A9N8E4J2"/>
<sequence length="705" mass="80389">MSSSGSKARYELKEEVASERGDADGEGLAGSGTCMHVDTPSKHQPSVFFIQNLAGKSVSIPFNPEMTVGELQKQNEFDHGLMRRRGTWDAGVAPREGEKIPAERQCLVFEGRKLDANSRLADCGVSSNSKLYLIELQPRGIRSSRPNDNGCTIPQTEFRSITLRQLKEMAIEMMFRCHKDTWTSTNPAQKGKRLLPEEVTLYDLTHYFIKPVTKERQCSYVELIADAPRECMWFCSHWWGAPVLHFIACLEQHAMDRYLPHAADKVTYWICAYSNNQHNIQEEVHHSSPTDSSFYRAMQLSKGTVSILDADRVCYSRIWCGFEVSVAIRDIAEQRTEKYLYDIYSVSRQELQPVGITDGYTAMDVDRQRRHKEIHNEEREILRFQMERQEMFPFTPEVLDVCIEKGEASVEEDKWKILNFVSGLRNGNTLQVPPKTHKSYDEVNALLRGRFAIATYRIALDNNFQMEKYREGLTQYPGLIHLEMSFLGCTAFQNEAKNFMLSLPVSLLSLDLDYSEIYFDTSDDFIIGLNRLNRLESFALKLPDCDATTSVATIFSELYSLAPTLQNLSLNFKGCFSLDSSEHSFKTTLPTLINLKFLKLSFVRRKLALILQPLTELDNLQTLDLSFEEDLPKGDYFCSTFSAMTGLKNLYLEFGQTWSLTSINGLLEEITRTNGLEVLSVKGLYDGYVITKCPRLQGLESGNSH</sequence>
<gene>
    <name evidence="3" type="ORF">SEMRO_514_G158040.1</name>
</gene>